<keyword evidence="2" id="KW-1185">Reference proteome</keyword>
<organism evidence="1 2">
    <name type="scientific">Lutzomyia longipalpis</name>
    <name type="common">Sand fly</name>
    <dbReference type="NCBI Taxonomy" id="7200"/>
    <lineage>
        <taxon>Eukaryota</taxon>
        <taxon>Metazoa</taxon>
        <taxon>Ecdysozoa</taxon>
        <taxon>Arthropoda</taxon>
        <taxon>Hexapoda</taxon>
        <taxon>Insecta</taxon>
        <taxon>Pterygota</taxon>
        <taxon>Neoptera</taxon>
        <taxon>Endopterygota</taxon>
        <taxon>Diptera</taxon>
        <taxon>Nematocera</taxon>
        <taxon>Psychodoidea</taxon>
        <taxon>Psychodidae</taxon>
        <taxon>Lutzomyia</taxon>
        <taxon>Lutzomyia</taxon>
    </lineage>
</organism>
<name>A0A1B0CML9_LUTLO</name>
<dbReference type="Proteomes" id="UP000092461">
    <property type="component" value="Unassembled WGS sequence"/>
</dbReference>
<dbReference type="EnsemblMetazoa" id="LLOJ005907-RA">
    <property type="protein sequence ID" value="LLOJ005907-PA"/>
    <property type="gene ID" value="LLOJ005907"/>
</dbReference>
<evidence type="ECO:0000313" key="1">
    <source>
        <dbReference type="EnsemblMetazoa" id="LLOJ005907-PA"/>
    </source>
</evidence>
<sequence length="48" mass="5725">MKHPHFDFCHEKKPRECRKMAIKRTETVNSLSCYFSSVRVHVVDFVSL</sequence>
<reference evidence="1" key="1">
    <citation type="submission" date="2020-05" db="UniProtKB">
        <authorList>
            <consortium name="EnsemblMetazoa"/>
        </authorList>
    </citation>
    <scope>IDENTIFICATION</scope>
    <source>
        <strain evidence="1">Jacobina</strain>
    </source>
</reference>
<dbReference type="AlphaFoldDB" id="A0A1B0CML9"/>
<evidence type="ECO:0000313" key="2">
    <source>
        <dbReference type="Proteomes" id="UP000092461"/>
    </source>
</evidence>
<proteinExistence type="predicted"/>
<dbReference type="EMBL" id="AJWK01018948">
    <property type="status" value="NOT_ANNOTATED_CDS"/>
    <property type="molecule type" value="Genomic_DNA"/>
</dbReference>
<protein>
    <submittedName>
        <fullName evidence="1">Uncharacterized protein</fullName>
    </submittedName>
</protein>
<accession>A0A1B0CML9</accession>
<dbReference type="VEuPathDB" id="VectorBase:LLOJ005907"/>